<accession>A0A2K8Q3E5</accession>
<dbReference type="AlphaFoldDB" id="A0A2K8Q3E5"/>
<dbReference type="Proteomes" id="UP000294395">
    <property type="component" value="Chromosome"/>
</dbReference>
<evidence type="ECO:0000313" key="7">
    <source>
        <dbReference type="Proteomes" id="UP000463868"/>
    </source>
</evidence>
<feature type="transmembrane region" description="Helical" evidence="1">
    <location>
        <begin position="9"/>
        <end position="29"/>
    </location>
</feature>
<evidence type="ECO:0000256" key="1">
    <source>
        <dbReference type="SAM" id="Phobius"/>
    </source>
</evidence>
<dbReference type="RefSeq" id="WP_023188002.1">
    <property type="nucleotide sequence ID" value="NZ_BKQF01000063.1"/>
</dbReference>
<evidence type="ECO:0000313" key="6">
    <source>
        <dbReference type="Proteomes" id="UP000451048"/>
    </source>
</evidence>
<reference evidence="3 5" key="2">
    <citation type="submission" date="2019-03" db="EMBL/GenBank/DDBJ databases">
        <title>Complete genome sequence of two outbreak-associated Acinetobacter haemolyticus strains.</title>
        <authorList>
            <person name="Bai L."/>
            <person name="Zhang S.-C."/>
            <person name="Deng Y."/>
            <person name="Song C.-C."/>
            <person name="Kang G.-B."/>
            <person name="Dong Y."/>
            <person name="Wang Y."/>
            <person name="Gao F."/>
            <person name="Huang H."/>
        </authorList>
    </citation>
    <scope>NUCLEOTIDE SEQUENCE [LARGE SCALE GENOMIC DNA]</scope>
    <source>
        <strain evidence="3 5">TJR01</strain>
    </source>
</reference>
<evidence type="ECO:0000313" key="3">
    <source>
        <dbReference type="EMBL" id="QBQ17448.1"/>
    </source>
</evidence>
<keyword evidence="1" id="KW-0472">Membrane</keyword>
<dbReference type="EMBL" id="CP038009">
    <property type="protein sequence ID" value="QBQ17448.1"/>
    <property type="molecule type" value="Genomic_DNA"/>
</dbReference>
<evidence type="ECO:0000313" key="5">
    <source>
        <dbReference type="Proteomes" id="UP000294395"/>
    </source>
</evidence>
<feature type="transmembrane region" description="Helical" evidence="1">
    <location>
        <begin position="99"/>
        <end position="120"/>
    </location>
</feature>
<reference evidence="4 7" key="1">
    <citation type="submission" date="2018-08" db="EMBL/GenBank/DDBJ databases">
        <title>Analysis of the genomic diversity of Mexican Acinetobacter haemolyticus clinical isolates.</title>
        <authorList>
            <person name="Castro-Jaimes S."/>
            <person name="Cevallos M.A."/>
        </authorList>
    </citation>
    <scope>NUCLEOTIDE SEQUENCE [LARGE SCALE GENOMIC DNA]</scope>
    <source>
        <strain evidence="4 7">AN43</strain>
    </source>
</reference>
<protein>
    <submittedName>
        <fullName evidence="2">Uncharacterized protein</fullName>
    </submittedName>
</protein>
<name>A0A2K8Q3E5_ACIHA</name>
<reference evidence="2 6" key="3">
    <citation type="submission" date="2019-12" db="EMBL/GenBank/DDBJ databases">
        <title>Acinetobacter haemolyticus comparative genomics.</title>
        <authorList>
            <person name="Castro-Jaimes S."/>
            <person name="Bello-Lopez E."/>
            <person name="Velazquez-Acosta C."/>
            <person name="Volkow-Fernandez P."/>
            <person name="Lozano-Zarain P."/>
            <person name="Castillo Ramirez S."/>
            <person name="Cevallos M.A."/>
        </authorList>
    </citation>
    <scope>NUCLEOTIDE SEQUENCE [LARGE SCALE GENOMIC DNA]</scope>
    <source>
        <strain evidence="2 6">AN10</strain>
    </source>
</reference>
<evidence type="ECO:0000313" key="4">
    <source>
        <dbReference type="EMBL" id="QHI14685.1"/>
    </source>
</evidence>
<keyword evidence="1" id="KW-1133">Transmembrane helix</keyword>
<keyword evidence="1" id="KW-0812">Transmembrane</keyword>
<organism evidence="2 6">
    <name type="scientific">Acinetobacter haemolyticus</name>
    <dbReference type="NCBI Taxonomy" id="29430"/>
    <lineage>
        <taxon>Bacteria</taxon>
        <taxon>Pseudomonadati</taxon>
        <taxon>Pseudomonadota</taxon>
        <taxon>Gammaproteobacteria</taxon>
        <taxon>Moraxellales</taxon>
        <taxon>Moraxellaceae</taxon>
        <taxon>Acinetobacter</taxon>
    </lineage>
</organism>
<dbReference type="EMBL" id="WTTO01000050">
    <property type="protein sequence ID" value="NAR74503.1"/>
    <property type="molecule type" value="Genomic_DNA"/>
</dbReference>
<dbReference type="Proteomes" id="UP000463868">
    <property type="component" value="Chromosome"/>
</dbReference>
<proteinExistence type="predicted"/>
<dbReference type="Proteomes" id="UP000451048">
    <property type="component" value="Unassembled WGS sequence"/>
</dbReference>
<evidence type="ECO:0000313" key="2">
    <source>
        <dbReference type="EMBL" id="NAR74503.1"/>
    </source>
</evidence>
<gene>
    <name evidence="4" type="ORF">AhaeAN43_15665</name>
    <name evidence="3" type="ORF">AHTJR_14725</name>
    <name evidence="2" type="ORF">GPS52_13635</name>
</gene>
<dbReference type="EMBL" id="CP031976">
    <property type="protein sequence ID" value="QHI14685.1"/>
    <property type="molecule type" value="Genomic_DNA"/>
</dbReference>
<sequence length="147" mass="17107">MSNNKFIKLILVFVLFLFSITTTGVYTWAPVIAKNLDHHHDLNISIVSGDISHWTLVHHDNQISQEDTKNHNWKSYDQSALQHSVKPITIQEHFALDPVFFLSFALPLILLFLSFFEIPIRSFGFRKRQSFISNSYTYTKALIVLRN</sequence>